<proteinExistence type="predicted"/>
<evidence type="ECO:0000259" key="1">
    <source>
        <dbReference type="Pfam" id="PF00561"/>
    </source>
</evidence>
<reference evidence="3" key="1">
    <citation type="submission" date="2011-12" db="EMBL/GenBank/DDBJ databases">
        <title>Complete sequence of Clostridium clariflavum DSM 19732.</title>
        <authorList>
            <consortium name="US DOE Joint Genome Institute"/>
            <person name="Lucas S."/>
            <person name="Han J."/>
            <person name="Lapidus A."/>
            <person name="Cheng J.-F."/>
            <person name="Goodwin L."/>
            <person name="Pitluck S."/>
            <person name="Peters L."/>
            <person name="Teshima H."/>
            <person name="Detter J.C."/>
            <person name="Han C."/>
            <person name="Tapia R."/>
            <person name="Land M."/>
            <person name="Hauser L."/>
            <person name="Kyrpides N."/>
            <person name="Ivanova N."/>
            <person name="Pagani I."/>
            <person name="Kitzmiller T."/>
            <person name="Lynd L."/>
            <person name="Izquierdo J."/>
            <person name="Woyke T."/>
        </authorList>
    </citation>
    <scope>NUCLEOTIDE SEQUENCE [LARGE SCALE GENOMIC DNA]</scope>
    <source>
        <strain evidence="3">DSM 19732 / NBRC 101661 / EBR45</strain>
    </source>
</reference>
<gene>
    <name evidence="2" type="ordered locus">Clocl_0733</name>
</gene>
<sequence>MDTNKVQIHGEESVQNVGPSKITIAYQRFGNPALSPVFLIMGAGAQMVNWPEGFCLELASHGLHPIRFDNRDAGLSTHFSDAPVPDFAAIQSGDFSTVAYTLSDMAADTVGLMDALGYDSVHLVGASMGGMIAQTIAIEYPHRVRSLTSIMSTTGNPSVGQPDYSVLANLGSPPYDDRQAYIDWQIKSRKALGSPKYPLDEEAVAQIAGLAWDRDHDPLAMMRQAVAVIKSGDRTEKLRSVKIPTLVIHGESDKMVDIRGGRAVAAAIEGAELVTFEGMGHELPKPLWPVFAAKIANLIRRAETSPQ</sequence>
<keyword evidence="2" id="KW-0378">Hydrolase</keyword>
<dbReference type="GO" id="GO:0004806">
    <property type="term" value="F:triacylglycerol lipase activity"/>
    <property type="evidence" value="ECO:0007669"/>
    <property type="project" value="TreeGrafter"/>
</dbReference>
<dbReference type="STRING" id="720554.Clocl_0733"/>
<dbReference type="InterPro" id="IPR000073">
    <property type="entry name" value="AB_hydrolase_1"/>
</dbReference>
<keyword evidence="2" id="KW-0012">Acyltransferase</keyword>
<dbReference type="HOGENOM" id="CLU_020336_0_1_9"/>
<keyword evidence="3" id="KW-1185">Reference proteome</keyword>
<dbReference type="SUPFAM" id="SSF53474">
    <property type="entry name" value="alpha/beta-Hydrolases"/>
    <property type="match status" value="1"/>
</dbReference>
<feature type="domain" description="AB hydrolase-1" evidence="1">
    <location>
        <begin position="36"/>
        <end position="282"/>
    </location>
</feature>
<name>G8LV80_ACECE</name>
<dbReference type="PANTHER" id="PTHR43433:SF5">
    <property type="entry name" value="AB HYDROLASE-1 DOMAIN-CONTAINING PROTEIN"/>
    <property type="match status" value="1"/>
</dbReference>
<dbReference type="eggNOG" id="COG2021">
    <property type="taxonomic scope" value="Bacteria"/>
</dbReference>
<protein>
    <submittedName>
        <fullName evidence="2">Putative hydrolase or acyltransferase of alpha/beta superfamily</fullName>
    </submittedName>
</protein>
<dbReference type="PANTHER" id="PTHR43433">
    <property type="entry name" value="HYDROLASE, ALPHA/BETA FOLD FAMILY PROTEIN"/>
    <property type="match status" value="1"/>
</dbReference>
<dbReference type="AlphaFoldDB" id="G8LV80"/>
<dbReference type="KEGG" id="ccl:Clocl_0733"/>
<dbReference type="Pfam" id="PF00561">
    <property type="entry name" value="Abhydrolase_1"/>
    <property type="match status" value="1"/>
</dbReference>
<dbReference type="OrthoDB" id="9775557at2"/>
<dbReference type="InterPro" id="IPR050471">
    <property type="entry name" value="AB_hydrolase"/>
</dbReference>
<dbReference type="InterPro" id="IPR029058">
    <property type="entry name" value="AB_hydrolase_fold"/>
</dbReference>
<dbReference type="Gene3D" id="3.40.50.1820">
    <property type="entry name" value="alpha/beta hydrolase"/>
    <property type="match status" value="1"/>
</dbReference>
<dbReference type="PRINTS" id="PR00111">
    <property type="entry name" value="ABHYDROLASE"/>
</dbReference>
<dbReference type="EMBL" id="CP003065">
    <property type="protein sequence ID" value="AEV67434.1"/>
    <property type="molecule type" value="Genomic_DNA"/>
</dbReference>
<keyword evidence="2" id="KW-0808">Transferase</keyword>
<organism evidence="2 3">
    <name type="scientific">Acetivibrio clariflavus (strain DSM 19732 / NBRC 101661 / EBR45)</name>
    <name type="common">Clostridium clariflavum</name>
    <dbReference type="NCBI Taxonomy" id="720554"/>
    <lineage>
        <taxon>Bacteria</taxon>
        <taxon>Bacillati</taxon>
        <taxon>Bacillota</taxon>
        <taxon>Clostridia</taxon>
        <taxon>Eubacteriales</taxon>
        <taxon>Oscillospiraceae</taxon>
        <taxon>Acetivibrio</taxon>
    </lineage>
</organism>
<dbReference type="GO" id="GO:0016746">
    <property type="term" value="F:acyltransferase activity"/>
    <property type="evidence" value="ECO:0007669"/>
    <property type="project" value="UniProtKB-KW"/>
</dbReference>
<evidence type="ECO:0000313" key="2">
    <source>
        <dbReference type="EMBL" id="AEV67434.1"/>
    </source>
</evidence>
<dbReference type="Proteomes" id="UP000005435">
    <property type="component" value="Chromosome"/>
</dbReference>
<reference evidence="2 3" key="2">
    <citation type="journal article" date="2012" name="Stand. Genomic Sci.">
        <title>Complete Genome Sequence of Clostridium clariflavum DSM 19732.</title>
        <authorList>
            <person name="Izquierdo J.A."/>
            <person name="Goodwin L."/>
            <person name="Davenport K.W."/>
            <person name="Teshima H."/>
            <person name="Bruce D."/>
            <person name="Detter C."/>
            <person name="Tapia R."/>
            <person name="Han S."/>
            <person name="Land M."/>
            <person name="Hauser L."/>
            <person name="Jeffries C.D."/>
            <person name="Han J."/>
            <person name="Pitluck S."/>
            <person name="Nolan M."/>
            <person name="Chen A."/>
            <person name="Huntemann M."/>
            <person name="Mavromatis K."/>
            <person name="Mikhailova N."/>
            <person name="Liolios K."/>
            <person name="Woyke T."/>
            <person name="Lynd L.R."/>
        </authorList>
    </citation>
    <scope>NUCLEOTIDE SEQUENCE [LARGE SCALE GENOMIC DNA]</scope>
    <source>
        <strain evidence="3">DSM 19732 / NBRC 101661 / EBR45</strain>
    </source>
</reference>
<dbReference type="RefSeq" id="WP_014254063.1">
    <property type="nucleotide sequence ID" value="NC_016627.1"/>
</dbReference>
<evidence type="ECO:0000313" key="3">
    <source>
        <dbReference type="Proteomes" id="UP000005435"/>
    </source>
</evidence>
<dbReference type="GO" id="GO:0046503">
    <property type="term" value="P:glycerolipid catabolic process"/>
    <property type="evidence" value="ECO:0007669"/>
    <property type="project" value="TreeGrafter"/>
</dbReference>
<accession>G8LV80</accession>